<comment type="caution">
    <text evidence="2">The sequence shown here is derived from an EMBL/GenBank/DDBJ whole genome shotgun (WGS) entry which is preliminary data.</text>
</comment>
<evidence type="ECO:0000256" key="1">
    <source>
        <dbReference type="SAM" id="Phobius"/>
    </source>
</evidence>
<evidence type="ECO:0008006" key="4">
    <source>
        <dbReference type="Google" id="ProtNLM"/>
    </source>
</evidence>
<evidence type="ECO:0000313" key="3">
    <source>
        <dbReference type="Proteomes" id="UP001596233"/>
    </source>
</evidence>
<sequence length="733" mass="82551">MKALFFRSDGTVTVFCALIMMLLVVFFMVLIDMSRILLFQRTTESAVKLSAQSMVSAYDRQLYTKYGLFARGGTDSEQLFRQALELNLMNSLSVFSFDQGSDFAAAKLEDIAVFPTEFLGQHQVFERQVLEEMKYKGPIDFTVELLEEWLPIQSAVDKASGLMEVMIELEHLFKEREELLLQALTKQKQLGSILTSRFKSSVVQSSQSTINSYGQYIGWIKQQDDILKEINDSLEEIEPEALEKLYDRLDRYGSQISSYQRTASNVVQAIREEGNQLPERASRLADEIDNHIQAASALDRTISIKYELYLKQHNRQPSGANQLDQELNELQFDDTMIRGENFFRQYRSAIQTQLAEATAIVSDGISLADMIQALVDRPNTSTANSRELSSASELREQLKQHIESYHTDYSTNGAKIAHWESNINQQQEVISQLAQYEQQFKEELDAFEALKSLFQSGEKLQEAQADYDALHSRYRTNAERNAEQASAGIEASTLSGNGKQQAQQSTAQLSKVMGLMAQAATNVRNEIYLNEFILGKYALFPLGEISLSEGELSSELFQASKQEVEYILYGVHKPLANVLLAYGEIFAVRFAIRTIEGFVANRGLTHPLLILGAAVAHGIRYAVQDMNELMKNGKTELSKYVPIDVSYEQYLRLFLLLHFGNKPAKLSRMIAVIEQNTGLSLLQLPTSLTASAQLSMKLWLLPEIANALIAQSATGSEVEGNVYKKMEMVTASY</sequence>
<keyword evidence="3" id="KW-1185">Reference proteome</keyword>
<protein>
    <recommendedName>
        <fullName evidence="4">Flp pilus-assembly TadG-like N-terminal domain-containing protein</fullName>
    </recommendedName>
</protein>
<dbReference type="RefSeq" id="WP_379231349.1">
    <property type="nucleotide sequence ID" value="NZ_JBHSTE010000001.1"/>
</dbReference>
<dbReference type="Proteomes" id="UP001596233">
    <property type="component" value="Unassembled WGS sequence"/>
</dbReference>
<organism evidence="2 3">
    <name type="scientific">Paenibacillus septentrionalis</name>
    <dbReference type="NCBI Taxonomy" id="429342"/>
    <lineage>
        <taxon>Bacteria</taxon>
        <taxon>Bacillati</taxon>
        <taxon>Bacillota</taxon>
        <taxon>Bacilli</taxon>
        <taxon>Bacillales</taxon>
        <taxon>Paenibacillaceae</taxon>
        <taxon>Paenibacillus</taxon>
    </lineage>
</organism>
<keyword evidence="1" id="KW-1133">Transmembrane helix</keyword>
<name>A0ABW1UZ79_9BACL</name>
<feature type="transmembrane region" description="Helical" evidence="1">
    <location>
        <begin position="12"/>
        <end position="31"/>
    </location>
</feature>
<keyword evidence="1" id="KW-0472">Membrane</keyword>
<reference evidence="3" key="1">
    <citation type="journal article" date="2019" name="Int. J. Syst. Evol. Microbiol.">
        <title>The Global Catalogue of Microorganisms (GCM) 10K type strain sequencing project: providing services to taxonomists for standard genome sequencing and annotation.</title>
        <authorList>
            <consortium name="The Broad Institute Genomics Platform"/>
            <consortium name="The Broad Institute Genome Sequencing Center for Infectious Disease"/>
            <person name="Wu L."/>
            <person name="Ma J."/>
        </authorList>
    </citation>
    <scope>NUCLEOTIDE SEQUENCE [LARGE SCALE GENOMIC DNA]</scope>
    <source>
        <strain evidence="3">PCU 280</strain>
    </source>
</reference>
<accession>A0ABW1UZ79</accession>
<evidence type="ECO:0000313" key="2">
    <source>
        <dbReference type="EMBL" id="MFC6331770.1"/>
    </source>
</evidence>
<proteinExistence type="predicted"/>
<dbReference type="EMBL" id="JBHSTE010000001">
    <property type="protein sequence ID" value="MFC6331770.1"/>
    <property type="molecule type" value="Genomic_DNA"/>
</dbReference>
<keyword evidence="1" id="KW-0812">Transmembrane</keyword>
<gene>
    <name evidence="2" type="ORF">ACFP56_03980</name>
</gene>